<feature type="binding site" evidence="10">
    <location>
        <position position="338"/>
    </location>
    <ligand>
        <name>(2R)-2-phosphoglycerate</name>
        <dbReference type="ChEBI" id="CHEBI:58289"/>
    </ligand>
</feature>
<evidence type="ECO:0000256" key="1">
    <source>
        <dbReference type="ARBA" id="ARBA00005031"/>
    </source>
</evidence>
<dbReference type="NCBIfam" id="TIGR01060">
    <property type="entry name" value="eno"/>
    <property type="match status" value="1"/>
</dbReference>
<dbReference type="PANTHER" id="PTHR11902:SF1">
    <property type="entry name" value="ENOLASE"/>
    <property type="match status" value="1"/>
</dbReference>
<dbReference type="SUPFAM" id="SSF54826">
    <property type="entry name" value="Enolase N-terminal domain-like"/>
    <property type="match status" value="1"/>
</dbReference>
<evidence type="ECO:0000256" key="4">
    <source>
        <dbReference type="ARBA" id="ARBA00017068"/>
    </source>
</evidence>
<evidence type="ECO:0000313" key="17">
    <source>
        <dbReference type="Proteomes" id="UP000236568"/>
    </source>
</evidence>
<dbReference type="PROSITE" id="PS00164">
    <property type="entry name" value="ENOLASE"/>
    <property type="match status" value="1"/>
</dbReference>
<dbReference type="CDD" id="cd03313">
    <property type="entry name" value="enolase"/>
    <property type="match status" value="1"/>
</dbReference>
<evidence type="ECO:0000256" key="3">
    <source>
        <dbReference type="ARBA" id="ARBA00012058"/>
    </source>
</evidence>
<comment type="function">
    <text evidence="9 10">Catalyzes the reversible conversion of 2-phosphoglycerate (2-PG) into phosphoenolpyruvate (PEP). It is essential for the degradation of carbohydrates via glycolysis.</text>
</comment>
<dbReference type="Pfam" id="PF00113">
    <property type="entry name" value="Enolase_C"/>
    <property type="match status" value="1"/>
</dbReference>
<dbReference type="PIRSF" id="PIRSF001400">
    <property type="entry name" value="Enolase"/>
    <property type="match status" value="1"/>
</dbReference>
<dbReference type="InterPro" id="IPR020811">
    <property type="entry name" value="Enolase_N"/>
</dbReference>
<keyword evidence="10 13" id="KW-0479">Metal-binding</keyword>
<dbReference type="GO" id="GO:0004634">
    <property type="term" value="F:phosphopyruvate hydratase activity"/>
    <property type="evidence" value="ECO:0007669"/>
    <property type="project" value="UniProtKB-UniRule"/>
</dbReference>
<evidence type="ECO:0000256" key="2">
    <source>
        <dbReference type="ARBA" id="ARBA00009604"/>
    </source>
</evidence>
<dbReference type="HAMAP" id="MF_00318">
    <property type="entry name" value="Enolase"/>
    <property type="match status" value="1"/>
</dbReference>
<evidence type="ECO:0000256" key="6">
    <source>
        <dbReference type="ARBA" id="ARBA00022842"/>
    </source>
</evidence>
<dbReference type="InterPro" id="IPR020810">
    <property type="entry name" value="Enolase_C"/>
</dbReference>
<feature type="binding site" evidence="10">
    <location>
        <position position="163"/>
    </location>
    <ligand>
        <name>(2R)-2-phosphoglycerate</name>
        <dbReference type="ChEBI" id="CHEBI:58289"/>
    </ligand>
</feature>
<feature type="binding site" evidence="12">
    <location>
        <position position="286"/>
    </location>
    <ligand>
        <name>substrate</name>
    </ligand>
</feature>
<dbReference type="SFLD" id="SFLDF00002">
    <property type="entry name" value="enolase"/>
    <property type="match status" value="1"/>
</dbReference>
<dbReference type="Pfam" id="PF03952">
    <property type="entry name" value="Enolase_N"/>
    <property type="match status" value="1"/>
</dbReference>
<dbReference type="SFLD" id="SFLDG00178">
    <property type="entry name" value="enolase"/>
    <property type="match status" value="1"/>
</dbReference>
<evidence type="ECO:0000256" key="12">
    <source>
        <dbReference type="PIRSR" id="PIRSR001400-2"/>
    </source>
</evidence>
<feature type="binding site" evidence="12">
    <location>
        <position position="313"/>
    </location>
    <ligand>
        <name>substrate</name>
    </ligand>
</feature>
<evidence type="ECO:0000256" key="8">
    <source>
        <dbReference type="ARBA" id="ARBA00023239"/>
    </source>
</evidence>
<keyword evidence="5 10" id="KW-0964">Secreted</keyword>
<dbReference type="SUPFAM" id="SSF51604">
    <property type="entry name" value="Enolase C-terminal domain-like"/>
    <property type="match status" value="1"/>
</dbReference>
<feature type="binding site" evidence="10 13">
    <location>
        <position position="313"/>
    </location>
    <ligand>
        <name>Mg(2+)</name>
        <dbReference type="ChEBI" id="CHEBI:18420"/>
    </ligand>
</feature>
<dbReference type="GO" id="GO:0009986">
    <property type="term" value="C:cell surface"/>
    <property type="evidence" value="ECO:0007669"/>
    <property type="project" value="UniProtKB-SubCell"/>
</dbReference>
<feature type="active site" description="Proton donor" evidence="10 11">
    <location>
        <position position="205"/>
    </location>
</feature>
<dbReference type="PANTHER" id="PTHR11902">
    <property type="entry name" value="ENOLASE"/>
    <property type="match status" value="1"/>
</dbReference>
<dbReference type="SMART" id="SM01192">
    <property type="entry name" value="Enolase_C"/>
    <property type="match status" value="1"/>
</dbReference>
<dbReference type="GO" id="GO:0000287">
    <property type="term" value="F:magnesium ion binding"/>
    <property type="evidence" value="ECO:0007669"/>
    <property type="project" value="UniProtKB-UniRule"/>
</dbReference>
<feature type="binding site" evidence="12">
    <location>
        <position position="164"/>
    </location>
    <ligand>
        <name>substrate</name>
    </ligand>
</feature>
<comment type="cofactor">
    <cofactor evidence="13">
        <name>Mg(2+)</name>
        <dbReference type="ChEBI" id="CHEBI:18420"/>
    </cofactor>
    <text evidence="13">Mg(2+) is required for catalysis and for stabilizing the dimer.</text>
</comment>
<dbReference type="InterPro" id="IPR020809">
    <property type="entry name" value="Enolase_CS"/>
</dbReference>
<keyword evidence="7 10" id="KW-0324">Glycolysis</keyword>
<dbReference type="InterPro" id="IPR036849">
    <property type="entry name" value="Enolase-like_C_sf"/>
</dbReference>
<feature type="domain" description="Enolase C-terminal TIM barrel" evidence="14">
    <location>
        <begin position="139"/>
        <end position="425"/>
    </location>
</feature>
<dbReference type="EMBL" id="CP026324">
    <property type="protein sequence ID" value="AUV78882.1"/>
    <property type="molecule type" value="Genomic_DNA"/>
</dbReference>
<feature type="domain" description="Enolase N-terminal" evidence="15">
    <location>
        <begin position="4"/>
        <end position="134"/>
    </location>
</feature>
<feature type="binding site" evidence="12">
    <location>
        <position position="389"/>
    </location>
    <ligand>
        <name>substrate</name>
    </ligand>
</feature>
<name>A0AAC8MZC1_HELPX</name>
<gene>
    <name evidence="10 16" type="primary">eno</name>
    <name evidence="16" type="ORF">C2842_00820</name>
</gene>
<reference evidence="16 17" key="1">
    <citation type="submission" date="2018-01" db="EMBL/GenBank/DDBJ databases">
        <authorList>
            <person name="Morgan R.D."/>
        </authorList>
    </citation>
    <scope>NUCLEOTIDE SEQUENCE [LARGE SCALE GENOMIC DNA]</scope>
    <source>
        <strain evidence="16 17">26695-dRdM2</strain>
    </source>
</reference>
<evidence type="ECO:0000256" key="9">
    <source>
        <dbReference type="ARBA" id="ARBA00045763"/>
    </source>
</evidence>
<evidence type="ECO:0000259" key="15">
    <source>
        <dbReference type="SMART" id="SM01193"/>
    </source>
</evidence>
<feature type="binding site" evidence="10 13">
    <location>
        <position position="286"/>
    </location>
    <ligand>
        <name>Mg(2+)</name>
        <dbReference type="ChEBI" id="CHEBI:18420"/>
    </ligand>
</feature>
<dbReference type="InterPro" id="IPR000941">
    <property type="entry name" value="Enolase"/>
</dbReference>
<reference evidence="16 17" key="2">
    <citation type="submission" date="2018-02" db="EMBL/GenBank/DDBJ databases">
        <title>N4-cytosine DNA methylation regulates transcription and pathogenesis in Helicobacter pylori.</title>
        <authorList>
            <person name="Kumar S."/>
            <person name="Karmakar B.C."/>
            <person name="Nagarajan D."/>
            <person name="Mukhopadhyay A.K."/>
            <person name="Rao D.N."/>
        </authorList>
    </citation>
    <scope>NUCLEOTIDE SEQUENCE [LARGE SCALE GENOMIC DNA]</scope>
    <source>
        <strain evidence="16 17">26695-dRdM2</strain>
    </source>
</reference>
<comment type="catalytic activity">
    <reaction evidence="10">
        <text>(2R)-2-phosphoglycerate = phosphoenolpyruvate + H2O</text>
        <dbReference type="Rhea" id="RHEA:10164"/>
        <dbReference type="ChEBI" id="CHEBI:15377"/>
        <dbReference type="ChEBI" id="CHEBI:58289"/>
        <dbReference type="ChEBI" id="CHEBI:58702"/>
        <dbReference type="EC" id="4.2.1.11"/>
    </reaction>
</comment>
<dbReference type="GO" id="GO:0006096">
    <property type="term" value="P:glycolytic process"/>
    <property type="evidence" value="ECO:0007669"/>
    <property type="project" value="UniProtKB-UniRule"/>
</dbReference>
<dbReference type="PRINTS" id="PR00148">
    <property type="entry name" value="ENOLASE"/>
</dbReference>
<dbReference type="SMART" id="SM01193">
    <property type="entry name" value="Enolase_N"/>
    <property type="match status" value="1"/>
</dbReference>
<dbReference type="RefSeq" id="WP_000955673.1">
    <property type="nucleotide sequence ID" value="NZ_CP010436.1"/>
</dbReference>
<dbReference type="Gene3D" id="3.20.20.120">
    <property type="entry name" value="Enolase-like C-terminal domain"/>
    <property type="match status" value="1"/>
</dbReference>
<sequence>MLTIKDIHALEVMDSRGNPTIQASVVLSDNTKASAIVPSGASTGKREALELRDNDKTRFLGKGVLRACENVNSVIKHHLIGLEAINQAFVDERLRALDGTPNYANLGANAVLGVSMALARASAKALNLPLYRYLGGANALTLPVPMLNIINGGTHANNSIDFQEYMIMPLGFESFKEALRASAEVYHTLKKLLDGKNQLTSVGDEGGFAPNFSNNVEPLEVISQAIEKAGYKLGEEIALALDVASSELVDENFNYHLKGENKILDSHELVAYYKELVAKYPIVSIEDGLSEDDWEGWAFLSKELGRQIQLVGDDLFVTNASLLQKGIEKNIANAVLIKPNQIGTISETLETIRLAKHHAYQCVMSHRSGESEDSFIADFAVALNTGEIKTGSTARSERIAKYNRLLEIEHELKGGIYIGKELFKHG</sequence>
<accession>A0AAC8MZC1</accession>
<evidence type="ECO:0000256" key="5">
    <source>
        <dbReference type="ARBA" id="ARBA00022525"/>
    </source>
</evidence>
<organism evidence="16 17">
    <name type="scientific">Helicobacter pylori</name>
    <name type="common">Campylobacter pylori</name>
    <dbReference type="NCBI Taxonomy" id="210"/>
    <lineage>
        <taxon>Bacteria</taxon>
        <taxon>Pseudomonadati</taxon>
        <taxon>Campylobacterota</taxon>
        <taxon>Epsilonproteobacteria</taxon>
        <taxon>Campylobacterales</taxon>
        <taxon>Helicobacteraceae</taxon>
        <taxon>Helicobacter</taxon>
    </lineage>
</organism>
<evidence type="ECO:0000313" key="16">
    <source>
        <dbReference type="EMBL" id="AUV78882.1"/>
    </source>
</evidence>
<feature type="active site" description="Proton acceptor" evidence="10 11">
    <location>
        <position position="338"/>
    </location>
</feature>
<keyword evidence="10" id="KW-0963">Cytoplasm</keyword>
<feature type="binding site" evidence="10">
    <location>
        <position position="367"/>
    </location>
    <ligand>
        <name>(2R)-2-phosphoglycerate</name>
        <dbReference type="ChEBI" id="CHEBI:58289"/>
    </ligand>
</feature>
<dbReference type="InterPro" id="IPR029017">
    <property type="entry name" value="Enolase-like_N"/>
</dbReference>
<keyword evidence="8 10" id="KW-0456">Lyase</keyword>
<feature type="binding site" evidence="12">
    <location>
        <position position="155"/>
    </location>
    <ligand>
        <name>substrate</name>
    </ligand>
</feature>
<dbReference type="EC" id="4.2.1.11" evidence="3 10"/>
<proteinExistence type="inferred from homology"/>
<dbReference type="GO" id="GO:0000015">
    <property type="term" value="C:phosphopyruvate hydratase complex"/>
    <property type="evidence" value="ECO:0007669"/>
    <property type="project" value="InterPro"/>
</dbReference>
<comment type="similarity">
    <text evidence="2 10">Belongs to the enolase family.</text>
</comment>
<keyword evidence="6 10" id="KW-0460">Magnesium</keyword>
<dbReference type="SMR" id="A0AAC8MZC1"/>
<evidence type="ECO:0000259" key="14">
    <source>
        <dbReference type="SMART" id="SM01192"/>
    </source>
</evidence>
<evidence type="ECO:0000256" key="13">
    <source>
        <dbReference type="PIRSR" id="PIRSR001400-3"/>
    </source>
</evidence>
<dbReference type="GO" id="GO:0005576">
    <property type="term" value="C:extracellular region"/>
    <property type="evidence" value="ECO:0007669"/>
    <property type="project" value="UniProtKB-SubCell"/>
</dbReference>
<protein>
    <recommendedName>
        <fullName evidence="4 10">Enolase</fullName>
        <ecNumber evidence="3 10">4.2.1.11</ecNumber>
    </recommendedName>
    <alternativeName>
        <fullName evidence="10">2-phospho-D-glycerate hydro-lyase</fullName>
    </alternativeName>
    <alternativeName>
        <fullName evidence="10">2-phosphoglycerate dehydratase</fullName>
    </alternativeName>
</protein>
<feature type="binding site" evidence="12">
    <location>
        <begin position="365"/>
        <end position="368"/>
    </location>
    <ligand>
        <name>substrate</name>
    </ligand>
</feature>
<dbReference type="Gene3D" id="3.30.390.10">
    <property type="entry name" value="Enolase-like, N-terminal domain"/>
    <property type="match status" value="1"/>
</dbReference>
<dbReference type="AlphaFoldDB" id="A0AAC8MZC1"/>
<comment type="subcellular location">
    <subcellularLocation>
        <location evidence="10">Cytoplasm</location>
    </subcellularLocation>
    <subcellularLocation>
        <location evidence="10">Secreted</location>
    </subcellularLocation>
    <subcellularLocation>
        <location evidence="10">Cell surface</location>
    </subcellularLocation>
    <text evidence="10">Fractions of enolase are present in both the cytoplasm and on the cell surface.</text>
</comment>
<evidence type="ECO:0000256" key="7">
    <source>
        <dbReference type="ARBA" id="ARBA00023152"/>
    </source>
</evidence>
<feature type="binding site" evidence="10 13">
    <location>
        <position position="242"/>
    </location>
    <ligand>
        <name>Mg(2+)</name>
        <dbReference type="ChEBI" id="CHEBI:18420"/>
    </ligand>
</feature>
<comment type="pathway">
    <text evidence="1 10">Carbohydrate degradation; glycolysis; pyruvate from D-glyceraldehyde 3-phosphate: step 4/5.</text>
</comment>
<dbReference type="SFLD" id="SFLDS00001">
    <property type="entry name" value="Enolase"/>
    <property type="match status" value="1"/>
</dbReference>
<feature type="binding site" evidence="10">
    <location>
        <position position="389"/>
    </location>
    <ligand>
        <name>(2R)-2-phosphoglycerate</name>
        <dbReference type="ChEBI" id="CHEBI:58289"/>
    </ligand>
</feature>
<evidence type="ECO:0000256" key="10">
    <source>
        <dbReference type="HAMAP-Rule" id="MF_00318"/>
    </source>
</evidence>
<feature type="binding site" evidence="10">
    <location>
        <position position="368"/>
    </location>
    <ligand>
        <name>(2R)-2-phosphoglycerate</name>
        <dbReference type="ChEBI" id="CHEBI:58289"/>
    </ligand>
</feature>
<comment type="cofactor">
    <cofactor evidence="10">
        <name>Mg(2+)</name>
        <dbReference type="ChEBI" id="CHEBI:18420"/>
    </cofactor>
    <text evidence="10">Binds a second Mg(2+) ion via substrate during catalysis.</text>
</comment>
<evidence type="ECO:0000256" key="11">
    <source>
        <dbReference type="PIRSR" id="PIRSR001400-1"/>
    </source>
</evidence>
<dbReference type="Proteomes" id="UP000236568">
    <property type="component" value="Chromosome"/>
</dbReference>